<protein>
    <submittedName>
        <fullName evidence="1">Uncharacterized protein</fullName>
    </submittedName>
</protein>
<organism evidence="1">
    <name type="scientific">viral metagenome</name>
    <dbReference type="NCBI Taxonomy" id="1070528"/>
    <lineage>
        <taxon>unclassified sequences</taxon>
        <taxon>metagenomes</taxon>
        <taxon>organismal metagenomes</taxon>
    </lineage>
</organism>
<gene>
    <name evidence="1" type="ORF">TM448A00586_0016</name>
    <name evidence="2" type="ORF">TM448B01076_0011</name>
</gene>
<dbReference type="AlphaFoldDB" id="A0A6H1ZII7"/>
<proteinExistence type="predicted"/>
<evidence type="ECO:0000313" key="1">
    <source>
        <dbReference type="EMBL" id="QJA47010.1"/>
    </source>
</evidence>
<dbReference type="EMBL" id="MT144028">
    <property type="protein sequence ID" value="QJA47010.1"/>
    <property type="molecule type" value="Genomic_DNA"/>
</dbReference>
<evidence type="ECO:0000313" key="2">
    <source>
        <dbReference type="EMBL" id="QJH97737.1"/>
    </source>
</evidence>
<reference evidence="1" key="1">
    <citation type="submission" date="2020-03" db="EMBL/GenBank/DDBJ databases">
        <title>The deep terrestrial virosphere.</title>
        <authorList>
            <person name="Holmfeldt K."/>
            <person name="Nilsson E."/>
            <person name="Simone D."/>
            <person name="Lopez-Fernandez M."/>
            <person name="Wu X."/>
            <person name="de Brujin I."/>
            <person name="Lundin D."/>
            <person name="Andersson A."/>
            <person name="Bertilsson S."/>
            <person name="Dopson M."/>
        </authorList>
    </citation>
    <scope>NUCLEOTIDE SEQUENCE</scope>
    <source>
        <strain evidence="1">TM448A00586</strain>
        <strain evidence="2">TM448B01076</strain>
    </source>
</reference>
<accession>A0A6H1ZII7</accession>
<sequence length="211" mass="24376">MEREKSIIDGREFLPKGYKPGQNSLEDAMNKTSGDAVLSSLEVPTESEFREAFTPDLSEDFFAIGDHRFRLKISNIKLQKQISQKASKITDLLKKINIPALIQDFRNAAKESEDEYVDFVNFVMKILYQIGPDVLIDKLLNLYVEIVQLILYDQNRIATIEWVEENLSFYQLQLIFFKQMEKDRIQGKIINFLAVATRLLTGEIESSSRNT</sequence>
<dbReference type="EMBL" id="MT144699">
    <property type="protein sequence ID" value="QJH97737.1"/>
    <property type="molecule type" value="Genomic_DNA"/>
</dbReference>
<name>A0A6H1ZII7_9ZZZZ</name>